<evidence type="ECO:0000313" key="2">
    <source>
        <dbReference type="EMBL" id="OAV94952.1"/>
    </source>
</evidence>
<reference evidence="3 4" key="3">
    <citation type="journal article" date="2017" name="G3 (Bethesda)">
        <title>Comparative analysis highlights variable genome content of wheat rusts and divergence of the mating loci.</title>
        <authorList>
            <person name="Cuomo C.A."/>
            <person name="Bakkeren G."/>
            <person name="Khalil H.B."/>
            <person name="Panwar V."/>
            <person name="Joly D."/>
            <person name="Linning R."/>
            <person name="Sakthikumar S."/>
            <person name="Song X."/>
            <person name="Adiconis X."/>
            <person name="Fan L."/>
            <person name="Goldberg J.M."/>
            <person name="Levin J.Z."/>
            <person name="Young S."/>
            <person name="Zeng Q."/>
            <person name="Anikster Y."/>
            <person name="Bruce M."/>
            <person name="Wang M."/>
            <person name="Yin C."/>
            <person name="McCallum B."/>
            <person name="Szabo L.J."/>
            <person name="Hulbert S."/>
            <person name="Chen X."/>
            <person name="Fellers J.P."/>
        </authorList>
    </citation>
    <scope>NUCLEOTIDE SEQUENCE</scope>
    <source>
        <strain evidence="3">isolate 1-1 / race 1 (BBBD)</strain>
        <strain evidence="4">Isolate 1-1 / race 1 (BBBD)</strain>
    </source>
</reference>
<feature type="compositionally biased region" description="Basic and acidic residues" evidence="1">
    <location>
        <begin position="80"/>
        <end position="109"/>
    </location>
</feature>
<gene>
    <name evidence="2" type="ORF">PTTG_00436</name>
</gene>
<proteinExistence type="predicted"/>
<accession>A0A180GRP3</accession>
<reference evidence="3" key="4">
    <citation type="submission" date="2025-05" db="UniProtKB">
        <authorList>
            <consortium name="EnsemblFungi"/>
        </authorList>
    </citation>
    <scope>IDENTIFICATION</scope>
    <source>
        <strain evidence="3">isolate 1-1 / race 1 (BBBD)</strain>
    </source>
</reference>
<feature type="region of interest" description="Disordered" evidence="1">
    <location>
        <begin position="66"/>
        <end position="195"/>
    </location>
</feature>
<evidence type="ECO:0000256" key="1">
    <source>
        <dbReference type="SAM" id="MobiDB-lite"/>
    </source>
</evidence>
<dbReference type="VEuPathDB" id="FungiDB:PTTG_00436"/>
<dbReference type="EMBL" id="ADAS02000034">
    <property type="protein sequence ID" value="OAV94952.1"/>
    <property type="molecule type" value="Genomic_DNA"/>
</dbReference>
<feature type="compositionally biased region" description="Basic and acidic residues" evidence="1">
    <location>
        <begin position="156"/>
        <end position="166"/>
    </location>
</feature>
<keyword evidence="4" id="KW-1185">Reference proteome</keyword>
<feature type="non-terminal residue" evidence="2">
    <location>
        <position position="1"/>
    </location>
</feature>
<evidence type="ECO:0000313" key="4">
    <source>
        <dbReference type="Proteomes" id="UP000005240"/>
    </source>
</evidence>
<feature type="compositionally biased region" description="Basic residues" evidence="1">
    <location>
        <begin position="176"/>
        <end position="188"/>
    </location>
</feature>
<feature type="compositionally biased region" description="Basic residues" evidence="1">
    <location>
        <begin position="127"/>
        <end position="137"/>
    </location>
</feature>
<name>A0A180GRP3_PUCT1</name>
<dbReference type="AlphaFoldDB" id="A0A180GRP3"/>
<reference evidence="2" key="1">
    <citation type="submission" date="2009-11" db="EMBL/GenBank/DDBJ databases">
        <authorList>
            <consortium name="The Broad Institute Genome Sequencing Platform"/>
            <person name="Ward D."/>
            <person name="Feldgarden M."/>
            <person name="Earl A."/>
            <person name="Young S.K."/>
            <person name="Zeng Q."/>
            <person name="Koehrsen M."/>
            <person name="Alvarado L."/>
            <person name="Berlin A."/>
            <person name="Bochicchio J."/>
            <person name="Borenstein D."/>
            <person name="Chapman S.B."/>
            <person name="Chen Z."/>
            <person name="Engels R."/>
            <person name="Freedman E."/>
            <person name="Gellesch M."/>
            <person name="Goldberg J."/>
            <person name="Griggs A."/>
            <person name="Gujja S."/>
            <person name="Heilman E."/>
            <person name="Heiman D."/>
            <person name="Hepburn T."/>
            <person name="Howarth C."/>
            <person name="Jen D."/>
            <person name="Larson L."/>
            <person name="Lewis B."/>
            <person name="Mehta T."/>
            <person name="Park D."/>
            <person name="Pearson M."/>
            <person name="Roberts A."/>
            <person name="Saif S."/>
            <person name="Shea T."/>
            <person name="Shenoy N."/>
            <person name="Sisk P."/>
            <person name="Stolte C."/>
            <person name="Sykes S."/>
            <person name="Thomson T."/>
            <person name="Walk T."/>
            <person name="White J."/>
            <person name="Yandava C."/>
            <person name="Izard J."/>
            <person name="Baranova O.V."/>
            <person name="Blanton J.M."/>
            <person name="Tanner A.C."/>
            <person name="Dewhirst F.E."/>
            <person name="Haas B."/>
            <person name="Nusbaum C."/>
            <person name="Birren B."/>
        </authorList>
    </citation>
    <scope>NUCLEOTIDE SEQUENCE [LARGE SCALE GENOMIC DNA]</scope>
    <source>
        <strain evidence="2">1-1 BBBD Race 1</strain>
    </source>
</reference>
<sequence length="225" mass="25910">SMHPALKNKNGDVLSKIDTIKDKLLAMNPAQLDFQLAAINRILEGTGMKTTLPDASAFEDVKKKWKNEEIQSKKIKKQKVKDLKAAKKKKKADEKKEKEQEEEKLEDRKPKRGQPLIKKPVAEERAKKRVLPARKGRSAPPKEPQELLLLPKKHQEKPAPPKKQEDVSEDEEQPAPKRKFCPIKKANRLHPTPEVPLHHQLKPLLKTPLRKNLQKLLCSFHPFQF</sequence>
<dbReference type="Proteomes" id="UP000005240">
    <property type="component" value="Unassembled WGS sequence"/>
</dbReference>
<evidence type="ECO:0000313" key="3">
    <source>
        <dbReference type="EnsemblFungi" id="PTTG_00436-t43_1-p1"/>
    </source>
</evidence>
<reference evidence="2" key="2">
    <citation type="submission" date="2016-05" db="EMBL/GenBank/DDBJ databases">
        <title>Comparative analysis highlights variable genome content of wheat rusts and divergence of the mating loci.</title>
        <authorList>
            <person name="Cuomo C.A."/>
            <person name="Bakkeren G."/>
            <person name="Szabo L."/>
            <person name="Khalil H."/>
            <person name="Joly D."/>
            <person name="Goldberg J."/>
            <person name="Young S."/>
            <person name="Zeng Q."/>
            <person name="Fellers J."/>
        </authorList>
    </citation>
    <scope>NUCLEOTIDE SEQUENCE [LARGE SCALE GENOMIC DNA]</scope>
    <source>
        <strain evidence="2">1-1 BBBD Race 1</strain>
    </source>
</reference>
<dbReference type="EnsemblFungi" id="PTTG_00436-t43_1">
    <property type="protein sequence ID" value="PTTG_00436-t43_1-p1"/>
    <property type="gene ID" value="PTTG_00436"/>
</dbReference>
<organism evidence="2">
    <name type="scientific">Puccinia triticina (isolate 1-1 / race 1 (BBBD))</name>
    <name type="common">Brown leaf rust fungus</name>
    <dbReference type="NCBI Taxonomy" id="630390"/>
    <lineage>
        <taxon>Eukaryota</taxon>
        <taxon>Fungi</taxon>
        <taxon>Dikarya</taxon>
        <taxon>Basidiomycota</taxon>
        <taxon>Pucciniomycotina</taxon>
        <taxon>Pucciniomycetes</taxon>
        <taxon>Pucciniales</taxon>
        <taxon>Pucciniaceae</taxon>
        <taxon>Puccinia</taxon>
    </lineage>
</organism>
<protein>
    <submittedName>
        <fullName evidence="2 3">Uncharacterized protein</fullName>
    </submittedName>
</protein>